<keyword evidence="8" id="KW-0472">Membrane</keyword>
<dbReference type="InterPro" id="IPR007334">
    <property type="entry name" value="UPF0208"/>
</dbReference>
<comment type="similarity">
    <text evidence="2">Belongs to the UPF0208 family.</text>
</comment>
<gene>
    <name evidence="9" type="ORF">NCTC10975_01935</name>
</gene>
<evidence type="ECO:0000256" key="6">
    <source>
        <dbReference type="ARBA" id="ARBA00022692"/>
    </source>
</evidence>
<keyword evidence="4" id="KW-1003">Cell membrane</keyword>
<evidence type="ECO:0000256" key="4">
    <source>
        <dbReference type="ARBA" id="ARBA00022475"/>
    </source>
</evidence>
<evidence type="ECO:0000256" key="3">
    <source>
        <dbReference type="ARBA" id="ARBA00018831"/>
    </source>
</evidence>
<reference evidence="9 10" key="1">
    <citation type="submission" date="2018-06" db="EMBL/GenBank/DDBJ databases">
        <authorList>
            <consortium name="Pathogen Informatics"/>
            <person name="Doyle S."/>
        </authorList>
    </citation>
    <scope>NUCLEOTIDE SEQUENCE [LARGE SCALE GENOMIC DNA]</scope>
    <source>
        <strain evidence="9 10">NCTC10975</strain>
    </source>
</reference>
<keyword evidence="6" id="KW-0812">Transmembrane</keyword>
<dbReference type="AlphaFoldDB" id="A0A2X2BLZ5"/>
<evidence type="ECO:0000256" key="8">
    <source>
        <dbReference type="ARBA" id="ARBA00023136"/>
    </source>
</evidence>
<evidence type="ECO:0000256" key="7">
    <source>
        <dbReference type="ARBA" id="ARBA00022989"/>
    </source>
</evidence>
<dbReference type="GO" id="GO:0005886">
    <property type="term" value="C:plasma membrane"/>
    <property type="evidence" value="ECO:0007669"/>
    <property type="project" value="UniProtKB-SubCell"/>
</dbReference>
<comment type="subcellular location">
    <subcellularLocation>
        <location evidence="1">Cell inner membrane</location>
        <topology evidence="1">Multi-pass membrane protein</topology>
    </subcellularLocation>
</comment>
<accession>A0A2X2BLZ5</accession>
<evidence type="ECO:0000256" key="5">
    <source>
        <dbReference type="ARBA" id="ARBA00022519"/>
    </source>
</evidence>
<sequence>MNEPTVTPPGFFKKLRLGNEYLKTWPVEKQLAPVFS</sequence>
<name>A0A2X2BLZ5_PROMI</name>
<evidence type="ECO:0000256" key="2">
    <source>
        <dbReference type="ARBA" id="ARBA00009474"/>
    </source>
</evidence>
<evidence type="ECO:0000256" key="1">
    <source>
        <dbReference type="ARBA" id="ARBA00004429"/>
    </source>
</evidence>
<dbReference type="EMBL" id="UAUE01000012">
    <property type="protein sequence ID" value="SPY96224.1"/>
    <property type="molecule type" value="Genomic_DNA"/>
</dbReference>
<evidence type="ECO:0000313" key="10">
    <source>
        <dbReference type="Proteomes" id="UP000251485"/>
    </source>
</evidence>
<organism evidence="9 10">
    <name type="scientific">Proteus mirabilis</name>
    <dbReference type="NCBI Taxonomy" id="584"/>
    <lineage>
        <taxon>Bacteria</taxon>
        <taxon>Pseudomonadati</taxon>
        <taxon>Pseudomonadota</taxon>
        <taxon>Gammaproteobacteria</taxon>
        <taxon>Enterobacterales</taxon>
        <taxon>Morganellaceae</taxon>
        <taxon>Proteus</taxon>
    </lineage>
</organism>
<dbReference type="Proteomes" id="UP000251485">
    <property type="component" value="Unassembled WGS sequence"/>
</dbReference>
<protein>
    <recommendedName>
        <fullName evidence="3">UPF0208 membrane protein YfbV</fullName>
    </recommendedName>
</protein>
<keyword evidence="7" id="KW-1133">Transmembrane helix</keyword>
<evidence type="ECO:0000313" key="9">
    <source>
        <dbReference type="EMBL" id="SPY96224.1"/>
    </source>
</evidence>
<proteinExistence type="inferred from homology"/>
<dbReference type="Pfam" id="PF04217">
    <property type="entry name" value="DUF412"/>
    <property type="match status" value="1"/>
</dbReference>
<keyword evidence="5" id="KW-0997">Cell inner membrane</keyword>